<dbReference type="EMBL" id="BLXT01000588">
    <property type="protein sequence ID" value="GFN78488.1"/>
    <property type="molecule type" value="Genomic_DNA"/>
</dbReference>
<keyword evidence="1" id="KW-0560">Oxidoreductase</keyword>
<dbReference type="Gene3D" id="3.40.50.720">
    <property type="entry name" value="NAD(P)-binding Rossmann-like Domain"/>
    <property type="match status" value="1"/>
</dbReference>
<evidence type="ECO:0000313" key="4">
    <source>
        <dbReference type="EMBL" id="GFN78488.1"/>
    </source>
</evidence>
<dbReference type="GO" id="GO:0016491">
    <property type="term" value="F:oxidoreductase activity"/>
    <property type="evidence" value="ECO:0007669"/>
    <property type="project" value="UniProtKB-KW"/>
</dbReference>
<keyword evidence="3" id="KW-0812">Transmembrane</keyword>
<protein>
    <submittedName>
        <fullName evidence="4">11-cis retinol dehydrogenase</fullName>
    </submittedName>
</protein>
<dbReference type="Proteomes" id="UP000735302">
    <property type="component" value="Unassembled WGS sequence"/>
</dbReference>
<dbReference type="PRINTS" id="PR00080">
    <property type="entry name" value="SDRFAMILY"/>
</dbReference>
<dbReference type="SUPFAM" id="SSF51735">
    <property type="entry name" value="NAD(P)-binding Rossmann-fold domains"/>
    <property type="match status" value="1"/>
</dbReference>
<keyword evidence="3" id="KW-1133">Transmembrane helix</keyword>
<feature type="non-terminal residue" evidence="4">
    <location>
        <position position="258"/>
    </location>
</feature>
<name>A0AAV3Y8U9_9GAST</name>
<sequence length="258" mass="28661">MELTVIAFGALILLFMVTMILFLTRQLRRPPLNKATGFKAVLITGCDQGFGYLLAKRLDGAGYKVFAGCLKANEDGPKRLKAETSPKLEILQLDVTKEDQIEAARSTVADSLEGHVMWAVVNNAGVGSHVEFELTLKSYFRRMIDVNLMGVVNVTRAFLPLVRAAKGRIINIASMAGRTGLPGFSAYSASKFGVIGFSECLRREMRHFGVKIILVEPFVYKTSMGTAENILNQNDIFWERAEPGVKRDYGEHFFTKTQ</sequence>
<dbReference type="PANTHER" id="PTHR43313:SF50">
    <property type="entry name" value="GH26015P"/>
    <property type="match status" value="1"/>
</dbReference>
<comment type="similarity">
    <text evidence="2">Belongs to the short-chain dehydrogenases/reductases (SDR) family.</text>
</comment>
<evidence type="ECO:0000313" key="5">
    <source>
        <dbReference type="Proteomes" id="UP000735302"/>
    </source>
</evidence>
<dbReference type="InterPro" id="IPR036291">
    <property type="entry name" value="NAD(P)-bd_dom_sf"/>
</dbReference>
<dbReference type="InterPro" id="IPR020904">
    <property type="entry name" value="Sc_DH/Rdtase_CS"/>
</dbReference>
<dbReference type="PANTHER" id="PTHR43313">
    <property type="entry name" value="SHORT-CHAIN DEHYDROGENASE/REDUCTASE FAMILY 9C"/>
    <property type="match status" value="1"/>
</dbReference>
<keyword evidence="3" id="KW-0472">Membrane</keyword>
<accession>A0AAV3Y8U9</accession>
<reference evidence="4 5" key="1">
    <citation type="journal article" date="2021" name="Elife">
        <title>Chloroplast acquisition without the gene transfer in kleptoplastic sea slugs, Plakobranchus ocellatus.</title>
        <authorList>
            <person name="Maeda T."/>
            <person name="Takahashi S."/>
            <person name="Yoshida T."/>
            <person name="Shimamura S."/>
            <person name="Takaki Y."/>
            <person name="Nagai Y."/>
            <person name="Toyoda A."/>
            <person name="Suzuki Y."/>
            <person name="Arimoto A."/>
            <person name="Ishii H."/>
            <person name="Satoh N."/>
            <person name="Nishiyama T."/>
            <person name="Hasebe M."/>
            <person name="Maruyama T."/>
            <person name="Minagawa J."/>
            <person name="Obokata J."/>
            <person name="Shigenobu S."/>
        </authorList>
    </citation>
    <scope>NUCLEOTIDE SEQUENCE [LARGE SCALE GENOMIC DNA]</scope>
</reference>
<dbReference type="AlphaFoldDB" id="A0AAV3Y8U9"/>
<organism evidence="4 5">
    <name type="scientific">Plakobranchus ocellatus</name>
    <dbReference type="NCBI Taxonomy" id="259542"/>
    <lineage>
        <taxon>Eukaryota</taxon>
        <taxon>Metazoa</taxon>
        <taxon>Spiralia</taxon>
        <taxon>Lophotrochozoa</taxon>
        <taxon>Mollusca</taxon>
        <taxon>Gastropoda</taxon>
        <taxon>Heterobranchia</taxon>
        <taxon>Euthyneura</taxon>
        <taxon>Panpulmonata</taxon>
        <taxon>Sacoglossa</taxon>
        <taxon>Placobranchoidea</taxon>
        <taxon>Plakobranchidae</taxon>
        <taxon>Plakobranchus</taxon>
    </lineage>
</organism>
<proteinExistence type="inferred from homology"/>
<dbReference type="GO" id="GO:0008202">
    <property type="term" value="P:steroid metabolic process"/>
    <property type="evidence" value="ECO:0007669"/>
    <property type="project" value="TreeGrafter"/>
</dbReference>
<dbReference type="InterPro" id="IPR002347">
    <property type="entry name" value="SDR_fam"/>
</dbReference>
<dbReference type="PROSITE" id="PS00061">
    <property type="entry name" value="ADH_SHORT"/>
    <property type="match status" value="1"/>
</dbReference>
<dbReference type="PRINTS" id="PR00081">
    <property type="entry name" value="GDHRDH"/>
</dbReference>
<gene>
    <name evidence="4" type="ORF">PoB_000499400</name>
</gene>
<evidence type="ECO:0000256" key="1">
    <source>
        <dbReference type="ARBA" id="ARBA00023002"/>
    </source>
</evidence>
<keyword evidence="5" id="KW-1185">Reference proteome</keyword>
<dbReference type="Pfam" id="PF00106">
    <property type="entry name" value="adh_short"/>
    <property type="match status" value="1"/>
</dbReference>
<comment type="caution">
    <text evidence="4">The sequence shown here is derived from an EMBL/GenBank/DDBJ whole genome shotgun (WGS) entry which is preliminary data.</text>
</comment>
<evidence type="ECO:0000256" key="2">
    <source>
        <dbReference type="RuleBase" id="RU000363"/>
    </source>
</evidence>
<evidence type="ECO:0000256" key="3">
    <source>
        <dbReference type="SAM" id="Phobius"/>
    </source>
</evidence>
<feature type="transmembrane region" description="Helical" evidence="3">
    <location>
        <begin position="6"/>
        <end position="24"/>
    </location>
</feature>